<evidence type="ECO:0000256" key="4">
    <source>
        <dbReference type="ARBA" id="ARBA00022989"/>
    </source>
</evidence>
<feature type="transmembrane region" description="Helical" evidence="6">
    <location>
        <begin position="293"/>
        <end position="315"/>
    </location>
</feature>
<keyword evidence="2" id="KW-1003">Cell membrane</keyword>
<evidence type="ECO:0000256" key="3">
    <source>
        <dbReference type="ARBA" id="ARBA00022692"/>
    </source>
</evidence>
<feature type="transmembrane region" description="Helical" evidence="6">
    <location>
        <begin position="21"/>
        <end position="43"/>
    </location>
</feature>
<dbReference type="RefSeq" id="WP_116849552.1">
    <property type="nucleotide sequence ID" value="NZ_QTJU01000013.1"/>
</dbReference>
<dbReference type="GO" id="GO:0005886">
    <property type="term" value="C:plasma membrane"/>
    <property type="evidence" value="ECO:0007669"/>
    <property type="project" value="UniProtKB-SubCell"/>
</dbReference>
<dbReference type="InterPro" id="IPR025857">
    <property type="entry name" value="MacB_PCD"/>
</dbReference>
<feature type="transmembrane region" description="Helical" evidence="6">
    <location>
        <begin position="765"/>
        <end position="785"/>
    </location>
</feature>
<dbReference type="OrthoDB" id="5933722at2"/>
<evidence type="ECO:0000313" key="10">
    <source>
        <dbReference type="Proteomes" id="UP000261284"/>
    </source>
</evidence>
<feature type="domain" description="MacB-like periplasmic core" evidence="8">
    <location>
        <begin position="471"/>
        <end position="636"/>
    </location>
</feature>
<dbReference type="GO" id="GO:0022857">
    <property type="term" value="F:transmembrane transporter activity"/>
    <property type="evidence" value="ECO:0007669"/>
    <property type="project" value="TreeGrafter"/>
</dbReference>
<evidence type="ECO:0000256" key="6">
    <source>
        <dbReference type="SAM" id="Phobius"/>
    </source>
</evidence>
<sequence>MLRNFLKTAWRNLLRHKTDSLINIVGLCVAFTCALLLFLSVFYEYSYDHFQRNGKDIYQLYFTDHKATGTERGTSMPMPLYRALSQAYPAIKYIARHATGSAYVRYKDKVIDEKLLYTDAAFFSMFSFPLLKGEKNTVLKSPNAIVLREKIAKAIFGEEDAMGKMIELKQGSEWKPFVVSGVGGEFPDNTTVGYDIAIPFENHPEAADRYNSWDNQFFSIFVQLNNQVSAKAFEQQLPPFVHQHYAESIKSLKRDGGKPDKNGEMMTLNLLPLFNLHTNTEFNNVGASISASYLYLLLAIGILIVVIACINFINLSIGRSLTRSREIGLRKTLGANRSQIMLQLWGEAFLLCLIALVLSCLLCWLLLPGYKQLFRMNIEKSLLLQPGTWLYTAAGFLVVTLLAGVYPAWVMGRLRIVNILKGSVSVSRSGRLRNGLIVLQFGIAIFLITCTLVSWKQINYLRTQPLGFNTSQVISIPVNGQISGTAAEQLLRQKLAARPEVLSVSGIYNNLGRGKDNSSMSSRMGFDYNNHTVVSHWYGVSYDFVKTLDLQVTEGRDFSRSLATDSAGVVINEAMAAALNDKDLIGKFLPLDNGKLQILGIVKNFNFQSLHNKVEPLTLVLNKEFGVNYILVKVQPANPAGSMELLKSAWKEIAPGSEFLGSFLDENVNAQYRNEERLTRIFVIGAVITIVLSCMGLLAMVILIVSQRVKEIGIRKVLGASVNSLVQLVAKDFIVLVLVAAFIAFPIAWYFMHNWLLDFAYRASISWWIFAVAAALAIVIAYATIGLQAFKAAMRNPVKSLRSE</sequence>
<keyword evidence="5 6" id="KW-0472">Membrane</keyword>
<evidence type="ECO:0000256" key="1">
    <source>
        <dbReference type="ARBA" id="ARBA00004651"/>
    </source>
</evidence>
<feature type="transmembrane region" description="Helical" evidence="6">
    <location>
        <begin position="348"/>
        <end position="369"/>
    </location>
</feature>
<name>A0A3E1NDE0_9BACT</name>
<evidence type="ECO:0000259" key="7">
    <source>
        <dbReference type="Pfam" id="PF02687"/>
    </source>
</evidence>
<proteinExistence type="predicted"/>
<dbReference type="InterPro" id="IPR050250">
    <property type="entry name" value="Macrolide_Exporter_MacB"/>
</dbReference>
<dbReference type="InterPro" id="IPR003838">
    <property type="entry name" value="ABC3_permease_C"/>
</dbReference>
<feature type="transmembrane region" description="Helical" evidence="6">
    <location>
        <begin position="681"/>
        <end position="705"/>
    </location>
</feature>
<evidence type="ECO:0000313" key="9">
    <source>
        <dbReference type="EMBL" id="RFM25887.1"/>
    </source>
</evidence>
<feature type="domain" description="ABC3 transporter permease C-terminal" evidence="7">
    <location>
        <begin position="299"/>
        <end position="413"/>
    </location>
</feature>
<dbReference type="EMBL" id="QTJU01000013">
    <property type="protein sequence ID" value="RFM25887.1"/>
    <property type="molecule type" value="Genomic_DNA"/>
</dbReference>
<keyword evidence="4 6" id="KW-1133">Transmembrane helix</keyword>
<dbReference type="Pfam" id="PF12704">
    <property type="entry name" value="MacB_PCD"/>
    <property type="match status" value="2"/>
</dbReference>
<comment type="caution">
    <text evidence="9">The sequence shown here is derived from an EMBL/GenBank/DDBJ whole genome shotgun (WGS) entry which is preliminary data.</text>
</comment>
<dbReference type="PANTHER" id="PTHR30572:SF18">
    <property type="entry name" value="ABC-TYPE MACROLIDE FAMILY EXPORT SYSTEM PERMEASE COMPONENT 2"/>
    <property type="match status" value="1"/>
</dbReference>
<keyword evidence="3 6" id="KW-0812">Transmembrane</keyword>
<organism evidence="9 10">
    <name type="scientific">Deminuibacter soli</name>
    <dbReference type="NCBI Taxonomy" id="2291815"/>
    <lineage>
        <taxon>Bacteria</taxon>
        <taxon>Pseudomonadati</taxon>
        <taxon>Bacteroidota</taxon>
        <taxon>Chitinophagia</taxon>
        <taxon>Chitinophagales</taxon>
        <taxon>Chitinophagaceae</taxon>
        <taxon>Deminuibacter</taxon>
    </lineage>
</organism>
<dbReference type="AlphaFoldDB" id="A0A3E1NDE0"/>
<dbReference type="PANTHER" id="PTHR30572">
    <property type="entry name" value="MEMBRANE COMPONENT OF TRANSPORTER-RELATED"/>
    <property type="match status" value="1"/>
</dbReference>
<feature type="transmembrane region" description="Helical" evidence="6">
    <location>
        <begin position="733"/>
        <end position="753"/>
    </location>
</feature>
<accession>A0A3E1NDE0</accession>
<dbReference type="Pfam" id="PF02687">
    <property type="entry name" value="FtsX"/>
    <property type="match status" value="2"/>
</dbReference>
<feature type="domain" description="MacB-like periplasmic core" evidence="8">
    <location>
        <begin position="21"/>
        <end position="237"/>
    </location>
</feature>
<evidence type="ECO:0000256" key="2">
    <source>
        <dbReference type="ARBA" id="ARBA00022475"/>
    </source>
</evidence>
<keyword evidence="10" id="KW-1185">Reference proteome</keyword>
<comment type="subcellular location">
    <subcellularLocation>
        <location evidence="1">Cell membrane</location>
        <topology evidence="1">Multi-pass membrane protein</topology>
    </subcellularLocation>
</comment>
<feature type="domain" description="ABC3 transporter permease C-terminal" evidence="7">
    <location>
        <begin position="684"/>
        <end position="797"/>
    </location>
</feature>
<feature type="transmembrane region" description="Helical" evidence="6">
    <location>
        <begin position="432"/>
        <end position="455"/>
    </location>
</feature>
<reference evidence="9 10" key="1">
    <citation type="submission" date="2018-08" db="EMBL/GenBank/DDBJ databases">
        <title>Chitinophagaceae sp. K23C18032701, a novel bacterium isolated from forest soil.</title>
        <authorList>
            <person name="Wang C."/>
        </authorList>
    </citation>
    <scope>NUCLEOTIDE SEQUENCE [LARGE SCALE GENOMIC DNA]</scope>
    <source>
        <strain evidence="9 10">K23C18032701</strain>
    </source>
</reference>
<gene>
    <name evidence="9" type="ORF">DXN05_22455</name>
</gene>
<evidence type="ECO:0000259" key="8">
    <source>
        <dbReference type="Pfam" id="PF12704"/>
    </source>
</evidence>
<evidence type="ECO:0000256" key="5">
    <source>
        <dbReference type="ARBA" id="ARBA00023136"/>
    </source>
</evidence>
<protein>
    <submittedName>
        <fullName evidence="9">ABC transporter permease</fullName>
    </submittedName>
</protein>
<dbReference type="Proteomes" id="UP000261284">
    <property type="component" value="Unassembled WGS sequence"/>
</dbReference>
<feature type="transmembrane region" description="Helical" evidence="6">
    <location>
        <begin position="389"/>
        <end position="411"/>
    </location>
</feature>